<dbReference type="InParanoid" id="A0A7E6E3A7"/>
<proteinExistence type="predicted"/>
<keyword evidence="2" id="KW-1185">Reference proteome</keyword>
<dbReference type="GeneID" id="118501435"/>
<dbReference type="Proteomes" id="UP000504628">
    <property type="component" value="Chromosome 6"/>
</dbReference>
<feature type="region of interest" description="Disordered" evidence="1">
    <location>
        <begin position="66"/>
        <end position="231"/>
    </location>
</feature>
<protein>
    <submittedName>
        <fullName evidence="3">Uncharacterized protein LOC118501435</fullName>
    </submittedName>
</protein>
<dbReference type="AlphaFoldDB" id="A0A7E6E3A7"/>
<organism evidence="2 3">
    <name type="scientific">Phyllostomus discolor</name>
    <name type="common">pale spear-nosed bat</name>
    <dbReference type="NCBI Taxonomy" id="89673"/>
    <lineage>
        <taxon>Eukaryota</taxon>
        <taxon>Metazoa</taxon>
        <taxon>Chordata</taxon>
        <taxon>Craniata</taxon>
        <taxon>Vertebrata</taxon>
        <taxon>Euteleostomi</taxon>
        <taxon>Mammalia</taxon>
        <taxon>Eutheria</taxon>
        <taxon>Laurasiatheria</taxon>
        <taxon>Chiroptera</taxon>
        <taxon>Yangochiroptera</taxon>
        <taxon>Phyllostomidae</taxon>
        <taxon>Phyllostominae</taxon>
        <taxon>Phyllostomus</taxon>
    </lineage>
</organism>
<feature type="compositionally biased region" description="Low complexity" evidence="1">
    <location>
        <begin position="160"/>
        <end position="171"/>
    </location>
</feature>
<feature type="compositionally biased region" description="Low complexity" evidence="1">
    <location>
        <begin position="186"/>
        <end position="197"/>
    </location>
</feature>
<dbReference type="KEGG" id="pdic:118501435"/>
<evidence type="ECO:0000313" key="2">
    <source>
        <dbReference type="Proteomes" id="UP000504628"/>
    </source>
</evidence>
<accession>A0A7E6E3A7</accession>
<dbReference type="RefSeq" id="XP_035885853.1">
    <property type="nucleotide sequence ID" value="XM_036029960.1"/>
</dbReference>
<evidence type="ECO:0000313" key="3">
    <source>
        <dbReference type="RefSeq" id="XP_035885853.1"/>
    </source>
</evidence>
<feature type="compositionally biased region" description="Low complexity" evidence="1">
    <location>
        <begin position="87"/>
        <end position="97"/>
    </location>
</feature>
<name>A0A7E6E3A7_9CHIR</name>
<reference evidence="3" key="1">
    <citation type="submission" date="2025-08" db="UniProtKB">
        <authorList>
            <consortium name="RefSeq"/>
        </authorList>
    </citation>
    <scope>IDENTIFICATION</scope>
    <source>
        <tissue evidence="3">Muscle</tissue>
    </source>
</reference>
<gene>
    <name evidence="3" type="primary">LOC118501435</name>
</gene>
<evidence type="ECO:0000256" key="1">
    <source>
        <dbReference type="SAM" id="MobiDB-lite"/>
    </source>
</evidence>
<sequence length="231" mass="24378">MTVDSSWFPKTCPHRAASTEPVQTREVLLALRSRATSACQALNCDSLTSWRFGTHSLLSAKDRGEIITRGGGSDVDLNPEMQRCPGADPAAPTALPADPLPIAPEHRRGRKRSPSQQVSSRRHRGRPGDGAGRRGRVCHRGCGPARNAVPGHRQRPAHRSSATPSTPQTSPLRPEEPGVAPPALPTPAGGPAAWSAGNRRRGGSGSAAQEAAGSAVFARQGEQPWVPCRQA</sequence>
<feature type="compositionally biased region" description="Low complexity" evidence="1">
    <location>
        <begin position="206"/>
        <end position="215"/>
    </location>
</feature>